<evidence type="ECO:0000313" key="3">
    <source>
        <dbReference type="Proteomes" id="UP000688947"/>
    </source>
</evidence>
<evidence type="ECO:0000313" key="2">
    <source>
        <dbReference type="EMBL" id="KAG6957096.1"/>
    </source>
</evidence>
<proteinExistence type="predicted"/>
<dbReference type="AlphaFoldDB" id="A0A8T1UA60"/>
<dbReference type="OrthoDB" id="10491889at2759"/>
<feature type="compositionally biased region" description="Basic and acidic residues" evidence="1">
    <location>
        <begin position="42"/>
        <end position="51"/>
    </location>
</feature>
<comment type="caution">
    <text evidence="2">The sequence shown here is derived from an EMBL/GenBank/DDBJ whole genome shotgun (WGS) entry which is preliminary data.</text>
</comment>
<sequence length="67" mass="7311">EDCLPTADKITNHRQGLPRNPCGLLDPSVPIATVHMLARRHSSVDHTRPDSHLTVSIRMGHGAPDPD</sequence>
<feature type="non-terminal residue" evidence="2">
    <location>
        <position position="1"/>
    </location>
</feature>
<reference evidence="2" key="1">
    <citation type="submission" date="2021-01" db="EMBL/GenBank/DDBJ databases">
        <title>Phytophthora aleatoria, a newly-described species from Pinus radiata is distinct from Phytophthora cactorum isolates based on comparative genomics.</title>
        <authorList>
            <person name="Mcdougal R."/>
            <person name="Panda P."/>
            <person name="Williams N."/>
            <person name="Studholme D.J."/>
        </authorList>
    </citation>
    <scope>NUCLEOTIDE SEQUENCE</scope>
    <source>
        <strain evidence="2">NZFS 3830</strain>
    </source>
</reference>
<gene>
    <name evidence="2" type="ORF">JG687_00010204</name>
</gene>
<organism evidence="2 3">
    <name type="scientific">Phytophthora cactorum</name>
    <dbReference type="NCBI Taxonomy" id="29920"/>
    <lineage>
        <taxon>Eukaryota</taxon>
        <taxon>Sar</taxon>
        <taxon>Stramenopiles</taxon>
        <taxon>Oomycota</taxon>
        <taxon>Peronosporomycetes</taxon>
        <taxon>Peronosporales</taxon>
        <taxon>Peronosporaceae</taxon>
        <taxon>Phytophthora</taxon>
    </lineage>
</organism>
<dbReference type="VEuPathDB" id="FungiDB:PC110_g11073"/>
<protein>
    <submittedName>
        <fullName evidence="2">Uncharacterized protein</fullName>
    </submittedName>
</protein>
<name>A0A8T1UA60_9STRA</name>
<accession>A0A8T1UA60</accession>
<feature type="region of interest" description="Disordered" evidence="1">
    <location>
        <begin position="40"/>
        <end position="67"/>
    </location>
</feature>
<dbReference type="EMBL" id="JAENGZ010000567">
    <property type="protein sequence ID" value="KAG6957096.1"/>
    <property type="molecule type" value="Genomic_DNA"/>
</dbReference>
<evidence type="ECO:0000256" key="1">
    <source>
        <dbReference type="SAM" id="MobiDB-lite"/>
    </source>
</evidence>
<dbReference type="Proteomes" id="UP000688947">
    <property type="component" value="Unassembled WGS sequence"/>
</dbReference>